<evidence type="ECO:0000313" key="3">
    <source>
        <dbReference type="Proteomes" id="UP000326936"/>
    </source>
</evidence>
<dbReference type="OrthoDB" id="7064554at2"/>
<dbReference type="AlphaFoldDB" id="A0A5P9CPT5"/>
<evidence type="ECO:0000313" key="2">
    <source>
        <dbReference type="EMBL" id="QFT28269.1"/>
    </source>
</evidence>
<dbReference type="RefSeq" id="WP_152432299.1">
    <property type="nucleotide sequence ID" value="NZ_CBCSDK010000013.1"/>
</dbReference>
<evidence type="ECO:0000256" key="1">
    <source>
        <dbReference type="SAM" id="SignalP"/>
    </source>
</evidence>
<reference evidence="2 3" key="1">
    <citation type="submission" date="2019-10" db="EMBL/GenBank/DDBJ databases">
        <title>Complete genome sequence of Vibrio sp. strain THAF100, isolated from non-filtered water from the water column of tank 6 of a marine aquarium containing stony-coral fragments. Water maintained at 26 degree C.</title>
        <authorList>
            <person name="Ruckert C."/>
            <person name="Franco A."/>
            <person name="Kalinowski J."/>
            <person name="Glaeser S."/>
        </authorList>
    </citation>
    <scope>NUCLEOTIDE SEQUENCE [LARGE SCALE GENOMIC DNA]</scope>
    <source>
        <strain evidence="2 3">THAF100</strain>
        <plasmid evidence="3">pthaf100_a</plasmid>
    </source>
</reference>
<gene>
    <name evidence="2" type="ORF">FIV01_17905</name>
</gene>
<name>A0A5P9CPT5_9VIBR</name>
<dbReference type="InterPro" id="IPR046034">
    <property type="entry name" value="DUF5992"/>
</dbReference>
<organism evidence="2 3">
    <name type="scientific">Vibrio aquimaris</name>
    <dbReference type="NCBI Taxonomy" id="2587862"/>
    <lineage>
        <taxon>Bacteria</taxon>
        <taxon>Pseudomonadati</taxon>
        <taxon>Pseudomonadota</taxon>
        <taxon>Gammaproteobacteria</taxon>
        <taxon>Vibrionales</taxon>
        <taxon>Vibrionaceae</taxon>
        <taxon>Vibrio</taxon>
    </lineage>
</organism>
<dbReference type="KEGG" id="vaq:FIV01_17905"/>
<keyword evidence="2" id="KW-0614">Plasmid</keyword>
<protein>
    <submittedName>
        <fullName evidence="2">Uncharacterized protein</fullName>
    </submittedName>
</protein>
<geneLocation type="plasmid" evidence="3">
    <name>pthaf100_a</name>
</geneLocation>
<dbReference type="Proteomes" id="UP000326936">
    <property type="component" value="Plasmid pTHAF100_a"/>
</dbReference>
<accession>A0A5P9CPT5</accession>
<keyword evidence="3" id="KW-1185">Reference proteome</keyword>
<feature type="chain" id="PRO_5025027792" evidence="1">
    <location>
        <begin position="19"/>
        <end position="111"/>
    </location>
</feature>
<dbReference type="Pfam" id="PF19454">
    <property type="entry name" value="DUF5992"/>
    <property type="match status" value="1"/>
</dbReference>
<sequence precursor="true">MIKYLSLLIFMLSTSAYAGWIAEQTKVIAVESTSGNTDTFTAIVRGGSGACVSLMGDNLIYFPHSEAATSDIHNRTYSMLLAALTSGAKVSIYNYADNSCQKAVGVRMINE</sequence>
<feature type="signal peptide" evidence="1">
    <location>
        <begin position="1"/>
        <end position="18"/>
    </location>
</feature>
<keyword evidence="1" id="KW-0732">Signal</keyword>
<proteinExistence type="predicted"/>
<dbReference type="EMBL" id="CP045351">
    <property type="protein sequence ID" value="QFT28269.1"/>
    <property type="molecule type" value="Genomic_DNA"/>
</dbReference>